<gene>
    <name evidence="4" type="ORF">GCM10007876_01420</name>
</gene>
<keyword evidence="2" id="KW-0012">Acyltransferase</keyword>
<dbReference type="EMBL" id="BSNM01000002">
    <property type="protein sequence ID" value="GLQ29664.1"/>
    <property type="molecule type" value="Genomic_DNA"/>
</dbReference>
<dbReference type="PANTHER" id="PTHR43877">
    <property type="entry name" value="AMINOALKYLPHOSPHONATE N-ACETYLTRANSFERASE-RELATED-RELATED"/>
    <property type="match status" value="1"/>
</dbReference>
<evidence type="ECO:0000313" key="5">
    <source>
        <dbReference type="Proteomes" id="UP001161389"/>
    </source>
</evidence>
<dbReference type="InterPro" id="IPR016181">
    <property type="entry name" value="Acyl_CoA_acyltransferase"/>
</dbReference>
<keyword evidence="1" id="KW-0808">Transferase</keyword>
<name>A0AA37S734_9GAMM</name>
<feature type="domain" description="N-acetyltransferase" evidence="3">
    <location>
        <begin position="4"/>
        <end position="152"/>
    </location>
</feature>
<dbReference type="Gene3D" id="3.90.70.10">
    <property type="entry name" value="Cysteine proteinases"/>
    <property type="match status" value="1"/>
</dbReference>
<dbReference type="Pfam" id="PF00583">
    <property type="entry name" value="Acetyltransf_1"/>
    <property type="match status" value="1"/>
</dbReference>
<dbReference type="InterPro" id="IPR000182">
    <property type="entry name" value="GNAT_dom"/>
</dbReference>
<dbReference type="AlphaFoldDB" id="A0AA37S734"/>
<evidence type="ECO:0000256" key="2">
    <source>
        <dbReference type="ARBA" id="ARBA00023315"/>
    </source>
</evidence>
<accession>A0AA37S734</accession>
<dbReference type="PANTHER" id="PTHR43877:SF2">
    <property type="entry name" value="AMINOALKYLPHOSPHONATE N-ACETYLTRANSFERASE-RELATED"/>
    <property type="match status" value="1"/>
</dbReference>
<dbReference type="SUPFAM" id="SSF55729">
    <property type="entry name" value="Acyl-CoA N-acyltransferases (Nat)"/>
    <property type="match status" value="1"/>
</dbReference>
<dbReference type="Pfam" id="PF11814">
    <property type="entry name" value="DUF3335"/>
    <property type="match status" value="1"/>
</dbReference>
<evidence type="ECO:0000313" key="4">
    <source>
        <dbReference type="EMBL" id="GLQ29664.1"/>
    </source>
</evidence>
<reference evidence="4" key="2">
    <citation type="submission" date="2023-01" db="EMBL/GenBank/DDBJ databases">
        <title>Draft genome sequence of Litoribrevibacter albus strain NBRC 110071.</title>
        <authorList>
            <person name="Sun Q."/>
            <person name="Mori K."/>
        </authorList>
    </citation>
    <scope>NUCLEOTIDE SEQUENCE</scope>
    <source>
        <strain evidence="4">NBRC 110071</strain>
    </source>
</reference>
<sequence length="383" mass="43597">MSCIRLRPAKLDDLTQLVELEEVCFPSDRLSKRSFRRYIQADHSNLWVAEDDNSVGLLAYGLILCHRGTRLARLYSLAVSPNARGQGLGLELLAKLEAVARERGRLYMRLEVAENNLPAIRLYQQNGYRIFGEYDDYYQDHSDALRMQKQIRTLTSDGLIRPTPWYSQTTDFTCGPAALMMAMASLTANIECSQSLELDLWREATTIFMTSGLGGCHPFGLALAARRRGFESCVWVNSDEPLFVDGVRSEQKKQILIHVHQQFEQQCSEHGVVLTHNEVSAEQVETWLQSDYAVLLLISTYRLDGKKAPHWVVVTGMDSLCFYLHDPDLDEDDQLAIDRQHIPIAREDFSRMSSFGSIRLRTAVALRLTALGRHWLDQQKGQT</sequence>
<dbReference type="CDD" id="cd04301">
    <property type="entry name" value="NAT_SF"/>
    <property type="match status" value="1"/>
</dbReference>
<proteinExistence type="predicted"/>
<protein>
    <submittedName>
        <fullName evidence="4">GNAT family N-acetyltransferase</fullName>
    </submittedName>
</protein>
<evidence type="ECO:0000259" key="3">
    <source>
        <dbReference type="PROSITE" id="PS51186"/>
    </source>
</evidence>
<dbReference type="InterPro" id="IPR050832">
    <property type="entry name" value="Bact_Acetyltransf"/>
</dbReference>
<dbReference type="PROSITE" id="PS51186">
    <property type="entry name" value="GNAT"/>
    <property type="match status" value="1"/>
</dbReference>
<keyword evidence="5" id="KW-1185">Reference proteome</keyword>
<dbReference type="InterPro" id="IPR021770">
    <property type="entry name" value="DUF3335"/>
</dbReference>
<dbReference type="GO" id="GO:0016747">
    <property type="term" value="F:acyltransferase activity, transferring groups other than amino-acyl groups"/>
    <property type="evidence" value="ECO:0007669"/>
    <property type="project" value="InterPro"/>
</dbReference>
<comment type="caution">
    <text evidence="4">The sequence shown here is derived from an EMBL/GenBank/DDBJ whole genome shotgun (WGS) entry which is preliminary data.</text>
</comment>
<organism evidence="4 5">
    <name type="scientific">Litoribrevibacter albus</name>
    <dbReference type="NCBI Taxonomy" id="1473156"/>
    <lineage>
        <taxon>Bacteria</taxon>
        <taxon>Pseudomonadati</taxon>
        <taxon>Pseudomonadota</taxon>
        <taxon>Gammaproteobacteria</taxon>
        <taxon>Oceanospirillales</taxon>
        <taxon>Oceanospirillaceae</taxon>
        <taxon>Litoribrevibacter</taxon>
    </lineage>
</organism>
<dbReference type="Gene3D" id="3.40.630.30">
    <property type="match status" value="1"/>
</dbReference>
<reference evidence="4" key="1">
    <citation type="journal article" date="2014" name="Int. J. Syst. Evol. Microbiol.">
        <title>Complete genome sequence of Corynebacterium casei LMG S-19264T (=DSM 44701T), isolated from a smear-ripened cheese.</title>
        <authorList>
            <consortium name="US DOE Joint Genome Institute (JGI-PGF)"/>
            <person name="Walter F."/>
            <person name="Albersmeier A."/>
            <person name="Kalinowski J."/>
            <person name="Ruckert C."/>
        </authorList>
    </citation>
    <scope>NUCLEOTIDE SEQUENCE</scope>
    <source>
        <strain evidence="4">NBRC 110071</strain>
    </source>
</reference>
<dbReference type="Proteomes" id="UP001161389">
    <property type="component" value="Unassembled WGS sequence"/>
</dbReference>
<evidence type="ECO:0000256" key="1">
    <source>
        <dbReference type="ARBA" id="ARBA00022679"/>
    </source>
</evidence>